<protein>
    <submittedName>
        <fullName evidence="1">Unannotated protein</fullName>
    </submittedName>
</protein>
<sequence length="311" mass="33843">MPNSHSIHRLGDAHKHKTWNRNQPSVLTIKSGEEVFISAPDASNGELTRNSTKDDIALIDYRKLDPLVGPILVEDAKPGDILKISVLELKTHSWGWAALLPEFGLLSDEITDPYYKVWELDKGSIQLPNGSTFKLQPMIGCIGVAPAVDGDFPTITPTNGAGNIDIRYLNAGSELYVPVLTDGALLSAADGHALQGEGEISGTAIECPMDMTLKVELIKNQKLDSPELITRNTFPAEEGYRIFTGIGPDLMEASRDATRRAIGPLAKAQGISELEAYGLFGIVAELRIHEIVDIPHWVVGCMLPLRLFGNK</sequence>
<organism evidence="1">
    <name type="scientific">freshwater metagenome</name>
    <dbReference type="NCBI Taxonomy" id="449393"/>
    <lineage>
        <taxon>unclassified sequences</taxon>
        <taxon>metagenomes</taxon>
        <taxon>ecological metagenomes</taxon>
    </lineage>
</organism>
<reference evidence="1" key="1">
    <citation type="submission" date="2020-05" db="EMBL/GenBank/DDBJ databases">
        <authorList>
            <person name="Chiriac C."/>
            <person name="Salcher M."/>
            <person name="Ghai R."/>
            <person name="Kavagutti S V."/>
        </authorList>
    </citation>
    <scope>NUCLEOTIDE SEQUENCE</scope>
</reference>
<dbReference type="AlphaFoldDB" id="A0A6J7AGB4"/>
<dbReference type="GO" id="GO:0016811">
    <property type="term" value="F:hydrolase activity, acting on carbon-nitrogen (but not peptide) bonds, in linear amides"/>
    <property type="evidence" value="ECO:0007669"/>
    <property type="project" value="InterPro"/>
</dbReference>
<dbReference type="EMBL" id="CAFABI010000120">
    <property type="protein sequence ID" value="CAB4831835.1"/>
    <property type="molecule type" value="Genomic_DNA"/>
</dbReference>
<proteinExistence type="predicted"/>
<dbReference type="PANTHER" id="PTHR31891">
    <property type="entry name" value="FORMAMIDASE C869.04-RELATED"/>
    <property type="match status" value="1"/>
</dbReference>
<accession>A0A6J7AGB4</accession>
<dbReference type="Pfam" id="PF03069">
    <property type="entry name" value="FmdA_AmdA"/>
    <property type="match status" value="2"/>
</dbReference>
<evidence type="ECO:0000313" key="1">
    <source>
        <dbReference type="EMBL" id="CAB4831835.1"/>
    </source>
</evidence>
<dbReference type="PANTHER" id="PTHR31891:SF1">
    <property type="entry name" value="FORMAMIDASE C869.04-RELATED"/>
    <property type="match status" value="1"/>
</dbReference>
<gene>
    <name evidence="1" type="ORF">UFOPK3197_00980</name>
</gene>
<dbReference type="Gene3D" id="3.10.28.20">
    <property type="entry name" value="Acetamidase/Formamidase-like domains"/>
    <property type="match status" value="1"/>
</dbReference>
<name>A0A6J7AGB4_9ZZZZ</name>
<dbReference type="InterPro" id="IPR004304">
    <property type="entry name" value="FmdA_AmdA"/>
</dbReference>
<dbReference type="Gene3D" id="2.60.120.580">
    <property type="entry name" value="Acetamidase/Formamidase-like domains"/>
    <property type="match status" value="2"/>
</dbReference>
<dbReference type="SUPFAM" id="SSF141130">
    <property type="entry name" value="Acetamidase/Formamidase-like"/>
    <property type="match status" value="1"/>
</dbReference>